<dbReference type="InterPro" id="IPR043129">
    <property type="entry name" value="ATPase_NBD"/>
</dbReference>
<accession>A0ABT0X3M3</accession>
<name>A0ABT0X3M3_9ACTN</name>
<dbReference type="PANTHER" id="PTHR18964:SF149">
    <property type="entry name" value="BIFUNCTIONAL UDP-N-ACETYLGLUCOSAMINE 2-EPIMERASE_N-ACETYLMANNOSAMINE KINASE"/>
    <property type="match status" value="1"/>
</dbReference>
<sequence>MSDRAVVALDVGGTTIRSGLIAEDGTVLHAAARPTVRDGRRDPGLTGTASAVRDVLEAARERDVRVTGIGAGFPEYVDVTGRLTSSEVLERTGQPADLLASLAPGLPLAVESDVRCAALAEARLGRGRGLGSFLYVSLGTGLSAAFVQDGTVWRGHRGEAIALGNLEVPASVDPGFSAGTAGGPPGTLEEYSSGAGIAARYTQGTGIKVSETRDVVRRATDGDPTALRLLTGAGRALGTALGWTVSLLDPEAVVVGGGLGVSGGLLHEELRSAYAAACLRPSPPPVRYAQLGQRSGLLGAALAVRH</sequence>
<evidence type="ECO:0000313" key="2">
    <source>
        <dbReference type="EMBL" id="MCM2577133.1"/>
    </source>
</evidence>
<comment type="similarity">
    <text evidence="1">Belongs to the ROK (NagC/XylR) family.</text>
</comment>
<dbReference type="Proteomes" id="UP001167160">
    <property type="component" value="Unassembled WGS sequence"/>
</dbReference>
<evidence type="ECO:0000256" key="1">
    <source>
        <dbReference type="ARBA" id="ARBA00006479"/>
    </source>
</evidence>
<organism evidence="2 3">
    <name type="scientific">Streptomyces meridianus</name>
    <dbReference type="NCBI Taxonomy" id="2938945"/>
    <lineage>
        <taxon>Bacteria</taxon>
        <taxon>Bacillati</taxon>
        <taxon>Actinomycetota</taxon>
        <taxon>Actinomycetes</taxon>
        <taxon>Kitasatosporales</taxon>
        <taxon>Streptomycetaceae</taxon>
        <taxon>Streptomyces</taxon>
    </lineage>
</organism>
<protein>
    <submittedName>
        <fullName evidence="2">ROK family protein</fullName>
    </submittedName>
</protein>
<evidence type="ECO:0000313" key="3">
    <source>
        <dbReference type="Proteomes" id="UP001167160"/>
    </source>
</evidence>
<proteinExistence type="inferred from homology"/>
<dbReference type="Gene3D" id="3.30.420.40">
    <property type="match status" value="2"/>
</dbReference>
<dbReference type="SUPFAM" id="SSF53067">
    <property type="entry name" value="Actin-like ATPase domain"/>
    <property type="match status" value="1"/>
</dbReference>
<comment type="caution">
    <text evidence="2">The sequence shown here is derived from an EMBL/GenBank/DDBJ whole genome shotgun (WGS) entry which is preliminary data.</text>
</comment>
<dbReference type="RefSeq" id="WP_251411424.1">
    <property type="nucleotide sequence ID" value="NZ_JAMQGM010000016.1"/>
</dbReference>
<reference evidence="2" key="1">
    <citation type="journal article" date="2023" name="Int. J. Syst. Evol. Microbiol.">
        <title>Streptomyces meridianus sp. nov. isolated from brackish water of the Tagus estuary in Alcochete, Portugal.</title>
        <authorList>
            <person name="Santos J.D.N."/>
            <person name="Klimek D."/>
            <person name="Calusinska M."/>
            <person name="Lobo Da Cunha A."/>
            <person name="Catita J."/>
            <person name="Goncalves H."/>
            <person name="Gonzalez I."/>
            <person name="Reyes F."/>
            <person name="Lage O.M."/>
        </authorList>
    </citation>
    <scope>NUCLEOTIDE SEQUENCE</scope>
    <source>
        <strain evidence="2">MTZ3.1</strain>
    </source>
</reference>
<dbReference type="PANTHER" id="PTHR18964">
    <property type="entry name" value="ROK (REPRESSOR, ORF, KINASE) FAMILY"/>
    <property type="match status" value="1"/>
</dbReference>
<gene>
    <name evidence="2" type="ORF">M1E25_07180</name>
</gene>
<dbReference type="InterPro" id="IPR000600">
    <property type="entry name" value="ROK"/>
</dbReference>
<dbReference type="EMBL" id="JAMQGM010000016">
    <property type="protein sequence ID" value="MCM2577133.1"/>
    <property type="molecule type" value="Genomic_DNA"/>
</dbReference>
<dbReference type="Pfam" id="PF00480">
    <property type="entry name" value="ROK"/>
    <property type="match status" value="1"/>
</dbReference>
<keyword evidence="3" id="KW-1185">Reference proteome</keyword>